<organism evidence="1 2">
    <name type="scientific">Halostagnicola larsenii XH-48</name>
    <dbReference type="NCBI Taxonomy" id="797299"/>
    <lineage>
        <taxon>Archaea</taxon>
        <taxon>Methanobacteriati</taxon>
        <taxon>Methanobacteriota</taxon>
        <taxon>Stenosarchaea group</taxon>
        <taxon>Halobacteria</taxon>
        <taxon>Halobacteriales</taxon>
        <taxon>Natrialbaceae</taxon>
        <taxon>Halostagnicola</taxon>
    </lineage>
</organism>
<name>W0JPM2_9EURY</name>
<dbReference type="SUPFAM" id="SSF46785">
    <property type="entry name" value="Winged helix' DNA-binding domain"/>
    <property type="match status" value="1"/>
</dbReference>
<dbReference type="InterPro" id="IPR036390">
    <property type="entry name" value="WH_DNA-bd_sf"/>
</dbReference>
<accession>W0JPM2</accession>
<dbReference type="EMBL" id="CP007055">
    <property type="protein sequence ID" value="AHF99124.1"/>
    <property type="molecule type" value="Genomic_DNA"/>
</dbReference>
<dbReference type="InterPro" id="IPR036388">
    <property type="entry name" value="WH-like_DNA-bd_sf"/>
</dbReference>
<sequence>MSKNDDRVLEHLARHGPHRALELRSALADRSATLEFRPMYLQKRLEILADAGLVSYDGLRYELSSQGMAYLEGDLDASTLYREVPE</sequence>
<protein>
    <submittedName>
        <fullName evidence="1">Repressor</fullName>
    </submittedName>
</protein>
<evidence type="ECO:0000313" key="2">
    <source>
        <dbReference type="Proteomes" id="UP000019024"/>
    </source>
</evidence>
<reference evidence="1 2" key="1">
    <citation type="submission" date="2014-01" db="EMBL/GenBank/DDBJ databases">
        <authorList>
            <consortium name="DOE Joint Genome Institute"/>
            <person name="Anderson I."/>
            <person name="Huntemann M."/>
            <person name="Han J."/>
            <person name="Chen A."/>
            <person name="Kyrpides N."/>
            <person name="Mavromatis K."/>
            <person name="Markowitz V."/>
            <person name="Palaniappan K."/>
            <person name="Ivanova N."/>
            <person name="Schaumberg A."/>
            <person name="Pati A."/>
            <person name="Liolios K."/>
            <person name="Nordberg H.P."/>
            <person name="Cantor M.N."/>
            <person name="Hua S.X."/>
            <person name="Woyke T."/>
        </authorList>
    </citation>
    <scope>NUCLEOTIDE SEQUENCE [LARGE SCALE GENOMIC DNA]</scope>
    <source>
        <strain evidence="1 2">XH-48</strain>
    </source>
</reference>
<dbReference type="Gene3D" id="1.10.10.10">
    <property type="entry name" value="Winged helix-like DNA-binding domain superfamily/Winged helix DNA-binding domain"/>
    <property type="match status" value="1"/>
</dbReference>
<dbReference type="Proteomes" id="UP000019024">
    <property type="component" value="Chromosome"/>
</dbReference>
<proteinExistence type="predicted"/>
<evidence type="ECO:0000313" key="1">
    <source>
        <dbReference type="EMBL" id="AHF99124.1"/>
    </source>
</evidence>
<dbReference type="HOGENOM" id="CLU_161782_1_0_2"/>
<gene>
    <name evidence="1" type="ORF">HALLA_09975</name>
</gene>
<keyword evidence="2" id="KW-1185">Reference proteome</keyword>
<dbReference type="KEGG" id="hlr:HALLA_09975"/>
<dbReference type="AlphaFoldDB" id="W0JPM2"/>